<sequence>MWFVMKEARWELGNDSKQLEAGPRERCQLSDTLELIKRNDNCTNDT</sequence>
<accession>A0A0A9EUC4</accession>
<dbReference type="EMBL" id="GBRH01198298">
    <property type="protein sequence ID" value="JAD99597.1"/>
    <property type="molecule type" value="Transcribed_RNA"/>
</dbReference>
<reference evidence="1" key="1">
    <citation type="submission" date="2014-09" db="EMBL/GenBank/DDBJ databases">
        <authorList>
            <person name="Magalhaes I.L.F."/>
            <person name="Oliveira U."/>
            <person name="Santos F.R."/>
            <person name="Vidigal T.H.D.A."/>
            <person name="Brescovit A.D."/>
            <person name="Santos A.J."/>
        </authorList>
    </citation>
    <scope>NUCLEOTIDE SEQUENCE</scope>
    <source>
        <tissue evidence="1">Shoot tissue taken approximately 20 cm above the soil surface</tissue>
    </source>
</reference>
<name>A0A0A9EUC4_ARUDO</name>
<dbReference type="AlphaFoldDB" id="A0A0A9EUC4"/>
<protein>
    <submittedName>
        <fullName evidence="1">Uncharacterized protein</fullName>
    </submittedName>
</protein>
<proteinExistence type="predicted"/>
<organism evidence="1">
    <name type="scientific">Arundo donax</name>
    <name type="common">Giant reed</name>
    <name type="synonym">Donax arundinaceus</name>
    <dbReference type="NCBI Taxonomy" id="35708"/>
    <lineage>
        <taxon>Eukaryota</taxon>
        <taxon>Viridiplantae</taxon>
        <taxon>Streptophyta</taxon>
        <taxon>Embryophyta</taxon>
        <taxon>Tracheophyta</taxon>
        <taxon>Spermatophyta</taxon>
        <taxon>Magnoliopsida</taxon>
        <taxon>Liliopsida</taxon>
        <taxon>Poales</taxon>
        <taxon>Poaceae</taxon>
        <taxon>PACMAD clade</taxon>
        <taxon>Arundinoideae</taxon>
        <taxon>Arundineae</taxon>
        <taxon>Arundo</taxon>
    </lineage>
</organism>
<reference evidence="1" key="2">
    <citation type="journal article" date="2015" name="Data Brief">
        <title>Shoot transcriptome of the giant reed, Arundo donax.</title>
        <authorList>
            <person name="Barrero R.A."/>
            <person name="Guerrero F.D."/>
            <person name="Moolhuijzen P."/>
            <person name="Goolsby J.A."/>
            <person name="Tidwell J."/>
            <person name="Bellgard S.E."/>
            <person name="Bellgard M.I."/>
        </authorList>
    </citation>
    <scope>NUCLEOTIDE SEQUENCE</scope>
    <source>
        <tissue evidence="1">Shoot tissue taken approximately 20 cm above the soil surface</tissue>
    </source>
</reference>
<evidence type="ECO:0000313" key="1">
    <source>
        <dbReference type="EMBL" id="JAD99597.1"/>
    </source>
</evidence>